<name>A0A8K0R1N3_9PLEO</name>
<feature type="compositionally biased region" description="Polar residues" evidence="1">
    <location>
        <begin position="704"/>
        <end position="715"/>
    </location>
</feature>
<organism evidence="3 4">
    <name type="scientific">Paraphoma chrysanthemicola</name>
    <dbReference type="NCBI Taxonomy" id="798071"/>
    <lineage>
        <taxon>Eukaryota</taxon>
        <taxon>Fungi</taxon>
        <taxon>Dikarya</taxon>
        <taxon>Ascomycota</taxon>
        <taxon>Pezizomycotina</taxon>
        <taxon>Dothideomycetes</taxon>
        <taxon>Pleosporomycetidae</taxon>
        <taxon>Pleosporales</taxon>
        <taxon>Pleosporineae</taxon>
        <taxon>Phaeosphaeriaceae</taxon>
        <taxon>Paraphoma</taxon>
    </lineage>
</organism>
<dbReference type="InterPro" id="IPR001810">
    <property type="entry name" value="F-box_dom"/>
</dbReference>
<proteinExistence type="predicted"/>
<dbReference type="Proteomes" id="UP000813461">
    <property type="component" value="Unassembled WGS sequence"/>
</dbReference>
<feature type="compositionally biased region" description="Basic and acidic residues" evidence="1">
    <location>
        <begin position="528"/>
        <end position="541"/>
    </location>
</feature>
<dbReference type="AlphaFoldDB" id="A0A8K0R1N3"/>
<feature type="compositionally biased region" description="Basic and acidic residues" evidence="1">
    <location>
        <begin position="561"/>
        <end position="571"/>
    </location>
</feature>
<accession>A0A8K0R1N3</accession>
<sequence length="747" mass="82993">MVPHILRLPVELHLQVLNQLAINDNVSITAVNRYFRTIVKPPSHADYLIAETDDWAKQKRLYACSGCSNFRRFEEFADAMRKGKYTRGGALANARLCLQCGIVRGLYIPGMFVVIYGNTRTLCKVCRTFTDHVSTQLSCDRCTPNRPFAPSPKEKLQSCLRIHHFHVGHILYHRHVTGSIDIHIHVAFHKASTSMPSSRDDLHHPEAEPTEPGLERPKTLFQRVSSGFSAIMPKLRRDHSKADVSGRPETAPGVPCRPTFGSFRHRVHPPSHPHPDVPRISIPRLSDADPVCPYDSSVYFSFPSIETPRCSFCGLRTISRPAPSEPCPECKSRSPFSHLASAFGRAGAWRTSNSVEETHISEFTSSESSLEDGPRRVPDTVAATRVGNPPRRASLPPDQVPFFLNSSRLLSVPQDVTPGRPSSSAQGSISRVRGFRPQDARPVSPKLHHLHGLPRSKEHPYVHKHEVEAHLLAIRTGSPSTLLRHIDEVTNSVDPREPYSNYSQTVFYGHTFSLTSRVYRRRTPQLLDHQRGQQDRVHDDSEGSFSTLTTQSPSTVGGMRLELKGGSERPRLRGGIGRHCPAHARLGDRSTSWLLRCPSTSPTLSDADRVPEGLYWLAGGRGRPITVASWKSQRPKKRMGGLLGMLVFGHKAGVAYETNGNNDKCVRSEKGSMRSMRGELEVGSVAVRSESSDVGRESVKSQRAESISRQFSSRAVSVRRVQEQERGSGLGTPASDREPTTENSDQV</sequence>
<feature type="region of interest" description="Disordered" evidence="1">
    <location>
        <begin position="194"/>
        <end position="217"/>
    </location>
</feature>
<feature type="region of interest" description="Disordered" evidence="1">
    <location>
        <begin position="687"/>
        <end position="747"/>
    </location>
</feature>
<feature type="compositionally biased region" description="Polar residues" evidence="1">
    <location>
        <begin position="420"/>
        <end position="429"/>
    </location>
</feature>
<evidence type="ECO:0000313" key="4">
    <source>
        <dbReference type="Proteomes" id="UP000813461"/>
    </source>
</evidence>
<gene>
    <name evidence="3" type="ORF">FB567DRAFT_447230</name>
</gene>
<reference evidence="3" key="1">
    <citation type="journal article" date="2021" name="Nat. Commun.">
        <title>Genetic determinants of endophytism in the Arabidopsis root mycobiome.</title>
        <authorList>
            <person name="Mesny F."/>
            <person name="Miyauchi S."/>
            <person name="Thiergart T."/>
            <person name="Pickel B."/>
            <person name="Atanasova L."/>
            <person name="Karlsson M."/>
            <person name="Huettel B."/>
            <person name="Barry K.W."/>
            <person name="Haridas S."/>
            <person name="Chen C."/>
            <person name="Bauer D."/>
            <person name="Andreopoulos W."/>
            <person name="Pangilinan J."/>
            <person name="LaButti K."/>
            <person name="Riley R."/>
            <person name="Lipzen A."/>
            <person name="Clum A."/>
            <person name="Drula E."/>
            <person name="Henrissat B."/>
            <person name="Kohler A."/>
            <person name="Grigoriev I.V."/>
            <person name="Martin F.M."/>
            <person name="Hacquard S."/>
        </authorList>
    </citation>
    <scope>NUCLEOTIDE SEQUENCE</scope>
    <source>
        <strain evidence="3">MPI-SDFR-AT-0120</strain>
    </source>
</reference>
<protein>
    <recommendedName>
        <fullName evidence="2">F-box domain-containing protein</fullName>
    </recommendedName>
</protein>
<dbReference type="EMBL" id="JAGMVJ010000013">
    <property type="protein sequence ID" value="KAH7083739.1"/>
    <property type="molecule type" value="Genomic_DNA"/>
</dbReference>
<feature type="compositionally biased region" description="Basic and acidic residues" evidence="1">
    <location>
        <begin position="690"/>
        <end position="703"/>
    </location>
</feature>
<keyword evidence="4" id="KW-1185">Reference proteome</keyword>
<comment type="caution">
    <text evidence="3">The sequence shown here is derived from an EMBL/GenBank/DDBJ whole genome shotgun (WGS) entry which is preliminary data.</text>
</comment>
<feature type="region of interest" description="Disordered" evidence="1">
    <location>
        <begin position="527"/>
        <end position="578"/>
    </location>
</feature>
<evidence type="ECO:0000259" key="2">
    <source>
        <dbReference type="PROSITE" id="PS50181"/>
    </source>
</evidence>
<evidence type="ECO:0000256" key="1">
    <source>
        <dbReference type="SAM" id="MobiDB-lite"/>
    </source>
</evidence>
<dbReference type="PROSITE" id="PS50181">
    <property type="entry name" value="FBOX"/>
    <property type="match status" value="1"/>
</dbReference>
<evidence type="ECO:0000313" key="3">
    <source>
        <dbReference type="EMBL" id="KAH7083739.1"/>
    </source>
</evidence>
<dbReference type="OrthoDB" id="3794971at2759"/>
<feature type="compositionally biased region" description="Polar residues" evidence="1">
    <location>
        <begin position="543"/>
        <end position="555"/>
    </location>
</feature>
<feature type="domain" description="F-box" evidence="2">
    <location>
        <begin position="2"/>
        <end position="52"/>
    </location>
</feature>
<feature type="compositionally biased region" description="Basic and acidic residues" evidence="1">
    <location>
        <begin position="198"/>
        <end position="217"/>
    </location>
</feature>
<feature type="region of interest" description="Disordered" evidence="1">
    <location>
        <begin position="414"/>
        <end position="454"/>
    </location>
</feature>
<feature type="region of interest" description="Disordered" evidence="1">
    <location>
        <begin position="236"/>
        <end position="255"/>
    </location>
</feature>